<feature type="non-terminal residue" evidence="1">
    <location>
        <position position="1"/>
    </location>
</feature>
<dbReference type="EMBL" id="LAZR01003605">
    <property type="protein sequence ID" value="KKN16546.1"/>
    <property type="molecule type" value="Genomic_DNA"/>
</dbReference>
<protein>
    <submittedName>
        <fullName evidence="1">Uncharacterized protein</fullName>
    </submittedName>
</protein>
<organism evidence="1">
    <name type="scientific">marine sediment metagenome</name>
    <dbReference type="NCBI Taxonomy" id="412755"/>
    <lineage>
        <taxon>unclassified sequences</taxon>
        <taxon>metagenomes</taxon>
        <taxon>ecological metagenomes</taxon>
    </lineage>
</organism>
<dbReference type="AlphaFoldDB" id="A0A0F9QTU2"/>
<evidence type="ECO:0000313" key="1">
    <source>
        <dbReference type="EMBL" id="KKN16546.1"/>
    </source>
</evidence>
<proteinExistence type="predicted"/>
<name>A0A0F9QTU2_9ZZZZ</name>
<sequence length="53" mass="5711">AVQASGLPLMFDPALVFEAGQELLVHLSGIMVTDAAWEETMVDLAAILKVERL</sequence>
<reference evidence="1" key="1">
    <citation type="journal article" date="2015" name="Nature">
        <title>Complex archaea that bridge the gap between prokaryotes and eukaryotes.</title>
        <authorList>
            <person name="Spang A."/>
            <person name="Saw J.H."/>
            <person name="Jorgensen S.L."/>
            <person name="Zaremba-Niedzwiedzka K."/>
            <person name="Martijn J."/>
            <person name="Lind A.E."/>
            <person name="van Eijk R."/>
            <person name="Schleper C."/>
            <person name="Guy L."/>
            <person name="Ettema T.J."/>
        </authorList>
    </citation>
    <scope>NUCLEOTIDE SEQUENCE</scope>
</reference>
<comment type="caution">
    <text evidence="1">The sequence shown here is derived from an EMBL/GenBank/DDBJ whole genome shotgun (WGS) entry which is preliminary data.</text>
</comment>
<gene>
    <name evidence="1" type="ORF">LCGC14_0974970</name>
</gene>
<accession>A0A0F9QTU2</accession>